<dbReference type="EMBL" id="LT906441">
    <property type="protein sequence ID" value="SNV30970.1"/>
    <property type="molecule type" value="Genomic_DNA"/>
</dbReference>
<evidence type="ECO:0000313" key="5">
    <source>
        <dbReference type="EMBL" id="SNV30970.1"/>
    </source>
</evidence>
<dbReference type="Pfam" id="PF13579">
    <property type="entry name" value="Glyco_trans_4_4"/>
    <property type="match status" value="2"/>
</dbReference>
<dbReference type="Gene3D" id="3.40.50.2000">
    <property type="entry name" value="Glycogen Phosphorylase B"/>
    <property type="match status" value="4"/>
</dbReference>
<dbReference type="CDD" id="cd03794">
    <property type="entry name" value="GT4_WbuB-like"/>
    <property type="match status" value="1"/>
</dbReference>
<gene>
    <name evidence="5" type="ORF">SAMEA4412665_00522</name>
</gene>
<dbReference type="KEGG" id="cgrn:4412665_00522"/>
<name>A0A239WA74_9ACTN</name>
<dbReference type="AlphaFoldDB" id="A0A239WA74"/>
<reference evidence="5 6" key="1">
    <citation type="submission" date="2017-06" db="EMBL/GenBank/DDBJ databases">
        <authorList>
            <consortium name="Pathogen Informatics"/>
        </authorList>
    </citation>
    <scope>NUCLEOTIDE SEQUENCE [LARGE SCALE GENOMIC DNA]</scope>
    <source>
        <strain evidence="5 6">NCTC11865</strain>
    </source>
</reference>
<protein>
    <submittedName>
        <fullName evidence="5">Putative glycosyl transferase</fullName>
    </submittedName>
</protein>
<keyword evidence="2 5" id="KW-0808">Transferase</keyword>
<dbReference type="Proteomes" id="UP000215332">
    <property type="component" value="Chromosome 1"/>
</dbReference>
<accession>A0A239WA74</accession>
<proteinExistence type="predicted"/>
<evidence type="ECO:0000313" key="6">
    <source>
        <dbReference type="Proteomes" id="UP000215332"/>
    </source>
</evidence>
<dbReference type="InterPro" id="IPR028098">
    <property type="entry name" value="Glyco_trans_4-like_N"/>
</dbReference>
<feature type="region of interest" description="Disordered" evidence="3">
    <location>
        <begin position="392"/>
        <end position="411"/>
    </location>
</feature>
<evidence type="ECO:0000256" key="3">
    <source>
        <dbReference type="SAM" id="MobiDB-lite"/>
    </source>
</evidence>
<dbReference type="GO" id="GO:0016757">
    <property type="term" value="F:glycosyltransferase activity"/>
    <property type="evidence" value="ECO:0007669"/>
    <property type="project" value="UniProtKB-KW"/>
</dbReference>
<evidence type="ECO:0000256" key="1">
    <source>
        <dbReference type="ARBA" id="ARBA00022676"/>
    </source>
</evidence>
<dbReference type="SUPFAM" id="SSF53756">
    <property type="entry name" value="UDP-Glycosyltransferase/glycogen phosphorylase"/>
    <property type="match status" value="2"/>
</dbReference>
<dbReference type="PANTHER" id="PTHR12526">
    <property type="entry name" value="GLYCOSYLTRANSFERASE"/>
    <property type="match status" value="1"/>
</dbReference>
<evidence type="ECO:0000256" key="2">
    <source>
        <dbReference type="ARBA" id="ARBA00022679"/>
    </source>
</evidence>
<feature type="domain" description="Glycosyltransferase subfamily 4-like N-terminal" evidence="4">
    <location>
        <begin position="458"/>
        <end position="599"/>
    </location>
</feature>
<feature type="domain" description="Glycosyltransferase subfamily 4-like N-terminal" evidence="4">
    <location>
        <begin position="22"/>
        <end position="163"/>
    </location>
</feature>
<dbReference type="Pfam" id="PF13692">
    <property type="entry name" value="Glyco_trans_1_4"/>
    <property type="match status" value="2"/>
</dbReference>
<dbReference type="PANTHER" id="PTHR12526:SF622">
    <property type="entry name" value="GLYCOSYLTRANSFERASE (GROUP I)"/>
    <property type="match status" value="1"/>
</dbReference>
<evidence type="ECO:0000259" key="4">
    <source>
        <dbReference type="Pfam" id="PF13579"/>
    </source>
</evidence>
<dbReference type="eggNOG" id="COG0438">
    <property type="taxonomic scope" value="Bacteria"/>
</dbReference>
<keyword evidence="1" id="KW-0328">Glycosyltransferase</keyword>
<organism evidence="5 6">
    <name type="scientific">Cutibacterium granulosum</name>
    <dbReference type="NCBI Taxonomy" id="33011"/>
    <lineage>
        <taxon>Bacteria</taxon>
        <taxon>Bacillati</taxon>
        <taxon>Actinomycetota</taxon>
        <taxon>Actinomycetes</taxon>
        <taxon>Propionibacteriales</taxon>
        <taxon>Propionibacteriaceae</taxon>
        <taxon>Cutibacterium</taxon>
    </lineage>
</organism>
<sequence>MIQPADTTVIHLSTVHHTHDNRVFNKEARAMVEAGYDFHLVIRADRDGVDDDVPIIALHPGRRLRRLVCGQREAWSVLERLHPDVLQIHDPELIPMALVFKTRSGCAVIYDAHEDLVGQIDTKPYLNRLTRPVARGAARILTGLADRHADAIVAATDTIADTYSHARTVQVRNYPWQRNFTVDPQPVPGRLVYVGDLTEERKLSFMIEVARRLHVDDPRVHLHLAGRASQRACRAAVERAVGEGIVTYHGMVGPTEVPQIISSAQIGLVMLEPLPNYTRSLPTKLFEYMASGVPFCASNFDAWQQMFGGWGAGVFVDTESLDATCAGLAQVLADPQRCARMGQAGARTIADHLNFESQARTLETLVADLTESTRRRRGKGCVHPDAVRRTAPNESREECGGSARRKGTSMTTDRKVTVVNQFAVPQGVVGPTRNADIFSRVASWTPHFIGANFAHHAKQRLHTDDPRFTLVWVPEYHNNGVKRLVGWLFFTAEAAAVASVRKADLVYTSSPHLLNPVAGMIAARLRGRPYVAEVRDLWPDSLVSTGGLREGSAIHKMLIELEKFIYTQAERVVTVVDWSDHFRNLGIDPEGLMVVIPNGTQLSDFEVDEDREKLREEFDIHGVTAVFAGSHGVKDGVEHIVNAAERCPEVNFLLVGEGGDKDRCVELARSKGISNIEFRDPIAKTEVPRLLKACDIGLHVVAPIPVFDKGMSPTKLFDYMAAGLPVVTNARTPLAKVIGDGEIGAVTDPDDIASGVRAVLDADETTRGRWAAREAELLNTRYSREAAARTMEQLLDEVMEQWESGRSRTRAGRVHHAVHESVRAAGRTAGSLAGGAGRFVSQAVGTVSDKLARG</sequence>